<dbReference type="EMBL" id="CP071796">
    <property type="protein sequence ID" value="QTD46139.1"/>
    <property type="molecule type" value="Genomic_DNA"/>
</dbReference>
<feature type="transmembrane region" description="Helical" evidence="6">
    <location>
        <begin position="152"/>
        <end position="171"/>
    </location>
</feature>
<feature type="transmembrane region" description="Helical" evidence="6">
    <location>
        <begin position="183"/>
        <end position="203"/>
    </location>
</feature>
<gene>
    <name evidence="8" type="ORF">J1M35_04315</name>
</gene>
<dbReference type="PANTHER" id="PTHR32322">
    <property type="entry name" value="INNER MEMBRANE TRANSPORTER"/>
    <property type="match status" value="1"/>
</dbReference>
<evidence type="ECO:0000259" key="7">
    <source>
        <dbReference type="Pfam" id="PF00892"/>
    </source>
</evidence>
<sequence>MQESLKGQWLCSLAMVTVGSTVVASRIIGHDMEPFLATALRHAAALPLFVLLMRLTRARWPRVGRRDAALLLLQAAAGSVGYTVLLIQGVTWSSAADAGVVAGTLPAMSALFAALFLGERPGARMFASIALATAGVMAVAFSPGAASDSPTRLAGIALVLAAIACEAVFILANKRLSQPMPALPLSTLMSAGGLLLSLLPAWWRWGAAPSTFSTPALAGLLYYAWVPTVGGFLLWYAGSQRTTGARAALATVWLPVSALLLSAVVLREPIGLWQWAGLGCVLAALWLAVPRQRGSGAAA</sequence>
<feature type="domain" description="EamA" evidence="7">
    <location>
        <begin position="6"/>
        <end position="139"/>
    </location>
</feature>
<dbReference type="InterPro" id="IPR000620">
    <property type="entry name" value="EamA_dom"/>
</dbReference>
<feature type="transmembrane region" description="Helical" evidence="6">
    <location>
        <begin position="215"/>
        <end position="235"/>
    </location>
</feature>
<dbReference type="Proteomes" id="UP000663903">
    <property type="component" value="Chromosome"/>
</dbReference>
<feature type="domain" description="EamA" evidence="7">
    <location>
        <begin position="154"/>
        <end position="288"/>
    </location>
</feature>
<dbReference type="AlphaFoldDB" id="A0A975CL03"/>
<accession>A0A975CL03</accession>
<keyword evidence="4 6" id="KW-1133">Transmembrane helix</keyword>
<evidence type="ECO:0000256" key="3">
    <source>
        <dbReference type="ARBA" id="ARBA00022692"/>
    </source>
</evidence>
<feature type="transmembrane region" description="Helical" evidence="6">
    <location>
        <begin position="35"/>
        <end position="56"/>
    </location>
</feature>
<comment type="similarity">
    <text evidence="2">Belongs to the EamA transporter family.</text>
</comment>
<feature type="transmembrane region" description="Helical" evidence="6">
    <location>
        <begin position="98"/>
        <end position="118"/>
    </location>
</feature>
<evidence type="ECO:0000256" key="4">
    <source>
        <dbReference type="ARBA" id="ARBA00022989"/>
    </source>
</evidence>
<dbReference type="GO" id="GO:0016020">
    <property type="term" value="C:membrane"/>
    <property type="evidence" value="ECO:0007669"/>
    <property type="project" value="UniProtKB-SubCell"/>
</dbReference>
<evidence type="ECO:0000313" key="8">
    <source>
        <dbReference type="EMBL" id="QTD46139.1"/>
    </source>
</evidence>
<comment type="subcellular location">
    <subcellularLocation>
        <location evidence="1">Membrane</location>
        <topology evidence="1">Multi-pass membrane protein</topology>
    </subcellularLocation>
</comment>
<dbReference type="PANTHER" id="PTHR32322:SF2">
    <property type="entry name" value="EAMA DOMAIN-CONTAINING PROTEIN"/>
    <property type="match status" value="1"/>
</dbReference>
<dbReference type="SUPFAM" id="SSF103481">
    <property type="entry name" value="Multidrug resistance efflux transporter EmrE"/>
    <property type="match status" value="2"/>
</dbReference>
<feature type="transmembrane region" description="Helical" evidence="6">
    <location>
        <begin position="68"/>
        <end position="92"/>
    </location>
</feature>
<feature type="transmembrane region" description="Helical" evidence="6">
    <location>
        <begin position="125"/>
        <end position="146"/>
    </location>
</feature>
<reference evidence="8" key="1">
    <citation type="submission" date="2021-03" db="EMBL/GenBank/DDBJ databases">
        <title>Ottowia sp. 27C isolated from the cloaca of a Giant Asian pond turtle (Heosemys grandis).</title>
        <authorList>
            <person name="Spergser J."/>
            <person name="Busse H.-J."/>
        </authorList>
    </citation>
    <scope>NUCLEOTIDE SEQUENCE</scope>
    <source>
        <strain evidence="8">27C</strain>
    </source>
</reference>
<dbReference type="Pfam" id="PF00892">
    <property type="entry name" value="EamA"/>
    <property type="match status" value="2"/>
</dbReference>
<evidence type="ECO:0000256" key="6">
    <source>
        <dbReference type="SAM" id="Phobius"/>
    </source>
</evidence>
<name>A0A975CL03_9BURK</name>
<dbReference type="KEGG" id="otd:J1M35_04315"/>
<dbReference type="InterPro" id="IPR050638">
    <property type="entry name" value="AA-Vitamin_Transporters"/>
</dbReference>
<proteinExistence type="inferred from homology"/>
<evidence type="ECO:0000256" key="5">
    <source>
        <dbReference type="ARBA" id="ARBA00023136"/>
    </source>
</evidence>
<evidence type="ECO:0000313" key="9">
    <source>
        <dbReference type="Proteomes" id="UP000663903"/>
    </source>
</evidence>
<evidence type="ECO:0000256" key="1">
    <source>
        <dbReference type="ARBA" id="ARBA00004141"/>
    </source>
</evidence>
<feature type="transmembrane region" description="Helical" evidence="6">
    <location>
        <begin position="9"/>
        <end position="29"/>
    </location>
</feature>
<keyword evidence="9" id="KW-1185">Reference proteome</keyword>
<protein>
    <submittedName>
        <fullName evidence="8">DMT family transporter</fullName>
    </submittedName>
</protein>
<dbReference type="InterPro" id="IPR037185">
    <property type="entry name" value="EmrE-like"/>
</dbReference>
<keyword evidence="3 6" id="KW-0812">Transmembrane</keyword>
<keyword evidence="5 6" id="KW-0472">Membrane</keyword>
<evidence type="ECO:0000256" key="2">
    <source>
        <dbReference type="ARBA" id="ARBA00007362"/>
    </source>
</evidence>
<dbReference type="RefSeq" id="WP_208010038.1">
    <property type="nucleotide sequence ID" value="NZ_CP071796.1"/>
</dbReference>
<organism evidence="8 9">
    <name type="scientific">Ottowia testudinis</name>
    <dbReference type="NCBI Taxonomy" id="2816950"/>
    <lineage>
        <taxon>Bacteria</taxon>
        <taxon>Pseudomonadati</taxon>
        <taxon>Pseudomonadota</taxon>
        <taxon>Betaproteobacteria</taxon>
        <taxon>Burkholderiales</taxon>
        <taxon>Comamonadaceae</taxon>
        <taxon>Ottowia</taxon>
    </lineage>
</organism>
<feature type="transmembrane region" description="Helical" evidence="6">
    <location>
        <begin position="272"/>
        <end position="289"/>
    </location>
</feature>
<feature type="transmembrane region" description="Helical" evidence="6">
    <location>
        <begin position="247"/>
        <end position="266"/>
    </location>
</feature>